<feature type="transmembrane region" description="Helical" evidence="2">
    <location>
        <begin position="187"/>
        <end position="204"/>
    </location>
</feature>
<feature type="compositionally biased region" description="Gly residues" evidence="1">
    <location>
        <begin position="241"/>
        <end position="260"/>
    </location>
</feature>
<accession>A0A075SKJ7</accession>
<feature type="domain" description="TPM" evidence="4">
    <location>
        <begin position="41"/>
        <end position="162"/>
    </location>
</feature>
<gene>
    <name evidence="5" type="ORF">ID09_07735</name>
</gene>
<keyword evidence="3" id="KW-0732">Signal</keyword>
<dbReference type="RefSeq" id="WP_024390731.1">
    <property type="nucleotide sequence ID" value="NZ_ALLE01000027.1"/>
</dbReference>
<feature type="signal peptide" evidence="3">
    <location>
        <begin position="1"/>
        <end position="28"/>
    </location>
</feature>
<dbReference type="AlphaFoldDB" id="A0A075SKJ7"/>
<dbReference type="InterPro" id="IPR007621">
    <property type="entry name" value="TPM_dom"/>
</dbReference>
<proteinExistence type="predicted"/>
<dbReference type="HOGENOM" id="CLU_035211_2_1_9"/>
<keyword evidence="2" id="KW-0472">Membrane</keyword>
<evidence type="ECO:0000313" key="6">
    <source>
        <dbReference type="Proteomes" id="UP000028185"/>
    </source>
</evidence>
<keyword evidence="2" id="KW-1133">Transmembrane helix</keyword>
<evidence type="ECO:0000313" key="5">
    <source>
        <dbReference type="EMBL" id="AIG43911.1"/>
    </source>
</evidence>
<evidence type="ECO:0000256" key="2">
    <source>
        <dbReference type="SAM" id="Phobius"/>
    </source>
</evidence>
<dbReference type="Proteomes" id="UP000028185">
    <property type="component" value="Chromosome"/>
</dbReference>
<dbReference type="PANTHER" id="PTHR30373:SF2">
    <property type="entry name" value="UPF0603 PROTEIN YGCG"/>
    <property type="match status" value="1"/>
</dbReference>
<dbReference type="EMBL" id="CP008921">
    <property type="protein sequence ID" value="AIG43911.1"/>
    <property type="molecule type" value="Genomic_DNA"/>
</dbReference>
<protein>
    <recommendedName>
        <fullName evidence="4">TPM domain-containing protein</fullName>
    </recommendedName>
</protein>
<dbReference type="Pfam" id="PF04536">
    <property type="entry name" value="TPM_phosphatase"/>
    <property type="match status" value="1"/>
</dbReference>
<dbReference type="PATRIC" id="fig|1214179.4.peg.1524"/>
<feature type="region of interest" description="Disordered" evidence="1">
    <location>
        <begin position="233"/>
        <end position="260"/>
    </location>
</feature>
<name>A0A075SKJ7_STRSU</name>
<evidence type="ECO:0000256" key="3">
    <source>
        <dbReference type="SAM" id="SignalP"/>
    </source>
</evidence>
<feature type="chain" id="PRO_5001710073" description="TPM domain-containing protein" evidence="3">
    <location>
        <begin position="29"/>
        <end position="260"/>
    </location>
</feature>
<dbReference type="PANTHER" id="PTHR30373">
    <property type="entry name" value="UPF0603 PROTEIN YGCG"/>
    <property type="match status" value="1"/>
</dbReference>
<evidence type="ECO:0000259" key="4">
    <source>
        <dbReference type="Pfam" id="PF04536"/>
    </source>
</evidence>
<dbReference type="Gene3D" id="3.10.310.50">
    <property type="match status" value="1"/>
</dbReference>
<sequence length="260" mass="27960">MRKWKKIIIGCFAILTVCLLFAPTLARANQIPDRPIGTTVVGETQLLSSETIAEIDQLNRSWASTEQALQVGVYVTESLSSDIESLANETFRHWQVGFAGTDNGVLLVVAIADRAFRIETSDNAATVITDVEAKDILESAREFFRQEDYSGGISYIVNSIGDRFYGTSVGKNQLAAIEEGTSEKDDGFWLFLIVILIVILFGIIDKSSRGGGGPGNLLWMLVDDHHHYHNHHSSNSSSSSFGGGSWSGGGGGGGGASSGW</sequence>
<keyword evidence="2" id="KW-0812">Transmembrane</keyword>
<organism evidence="5 6">
    <name type="scientific">Streptococcus suis 6407</name>
    <dbReference type="NCBI Taxonomy" id="1214179"/>
    <lineage>
        <taxon>Bacteria</taxon>
        <taxon>Bacillati</taxon>
        <taxon>Bacillota</taxon>
        <taxon>Bacilli</taxon>
        <taxon>Lactobacillales</taxon>
        <taxon>Streptococcaceae</taxon>
        <taxon>Streptococcus</taxon>
    </lineage>
</organism>
<evidence type="ECO:0000256" key="1">
    <source>
        <dbReference type="SAM" id="MobiDB-lite"/>
    </source>
</evidence>
<reference evidence="5 6" key="1">
    <citation type="journal article" date="2014" name="Genome Announc.">
        <title>Whole-Genome Sequence of Streptococcus suis Serotype 4 Reference Strain 6407.</title>
        <authorList>
            <person name="Wang K."/>
            <person name="Chen J."/>
            <person name="Yao H."/>
            <person name="Lu C."/>
        </authorList>
    </citation>
    <scope>NUCLEOTIDE SEQUENCE [LARGE SCALE GENOMIC DNA]</scope>
    <source>
        <strain evidence="5">6407</strain>
    </source>
</reference>